<dbReference type="Proteomes" id="UP000001640">
    <property type="component" value="Chromosome 1"/>
</dbReference>
<dbReference type="InterPro" id="IPR031550">
    <property type="entry name" value="Rad61_Wapl"/>
</dbReference>
<dbReference type="Pfam" id="PF16997">
    <property type="entry name" value="Wap1"/>
    <property type="match status" value="1"/>
</dbReference>
<dbReference type="RefSeq" id="XP_003673974.1">
    <property type="nucleotide sequence ID" value="XM_003673926.1"/>
</dbReference>
<gene>
    <name evidence="3" type="primary">NCAS0A10350</name>
    <name evidence="3" type="ordered locus">NCAS_0A10350</name>
</gene>
<reference evidence="3 4" key="1">
    <citation type="journal article" date="2011" name="Proc. Natl. Acad. Sci. U.S.A.">
        <title>Evolutionary erosion of yeast sex chromosomes by mating-type switching accidents.</title>
        <authorList>
            <person name="Gordon J.L."/>
            <person name="Armisen D."/>
            <person name="Proux-Wera E."/>
            <person name="Oheigeartaigh S.S."/>
            <person name="Byrne K.P."/>
            <person name="Wolfe K.H."/>
        </authorList>
    </citation>
    <scope>NUCLEOTIDE SEQUENCE [LARGE SCALE GENOMIC DNA]</scope>
    <source>
        <strain evidence="4">ATCC 76901 / BCRC 22586 / CBS 4309 / NBRC 1992 / NRRL Y-12630</strain>
    </source>
</reference>
<dbReference type="KEGG" id="ncs:NCAS_0A10350"/>
<keyword evidence="4" id="KW-1185">Reference proteome</keyword>
<evidence type="ECO:0000256" key="1">
    <source>
        <dbReference type="SAM" id="MobiDB-lite"/>
    </source>
</evidence>
<accession>G0V7Z5</accession>
<dbReference type="HOGENOM" id="CLU_460918_0_0_1"/>
<dbReference type="InterPro" id="IPR038496">
    <property type="entry name" value="Rad61_Wapl_sf"/>
</dbReference>
<dbReference type="EMBL" id="HE576752">
    <property type="protein sequence ID" value="CCC67593.1"/>
    <property type="molecule type" value="Genomic_DNA"/>
</dbReference>
<proteinExistence type="predicted"/>
<feature type="compositionally biased region" description="Polar residues" evidence="1">
    <location>
        <begin position="35"/>
        <end position="51"/>
    </location>
</feature>
<evidence type="ECO:0000313" key="4">
    <source>
        <dbReference type="Proteomes" id="UP000001640"/>
    </source>
</evidence>
<organism evidence="3 4">
    <name type="scientific">Naumovozyma castellii</name>
    <name type="common">Yeast</name>
    <name type="synonym">Saccharomyces castellii</name>
    <dbReference type="NCBI Taxonomy" id="27288"/>
    <lineage>
        <taxon>Eukaryota</taxon>
        <taxon>Fungi</taxon>
        <taxon>Dikarya</taxon>
        <taxon>Ascomycota</taxon>
        <taxon>Saccharomycotina</taxon>
        <taxon>Saccharomycetes</taxon>
        <taxon>Saccharomycetales</taxon>
        <taxon>Saccharomycetaceae</taxon>
        <taxon>Naumovozyma</taxon>
    </lineage>
</organism>
<sequence length="630" mass="73787">MKVYGKRGKRSHIIIPIQSKFEDVEFSEDDDDGHQQSIDLKTSSTNSIISRDTTRPTSKEFSTTLQTTVESVRQHVIAYRSDSLELETKDESNDDFKKEESKLDAFDFMSNTAPKKKKRKTNYRKERLIEEDDEDIDTSQLKVVNDVNRYISSLKDAVDPNNDAKNTDILKKLFEEPLQESIKGTDLDKKNHQRLYGRNRTFLINNDDEENLELEVSDADIDQKIPLTTMQRLEATHHYNDLKNMGTDLKYENDLDFLTRKRLSSIDLASELLHLCLNLENDDQFRMFILEHHSEDIWRWSLTCFRTILEENYNHEFLSVLLLLQGYILSTLPLDTDSLPEEIDMFISALYDQSELPPRSIFKGRNLLLKNYDDFLEKTSSRTSLYYYFSLWKQYYLAKDHFTSGLPMFFRCYAMEFEKRGLEGDGEIDITEFAELLLSLLMSKKRSAISKKDFLDLFKILSLHMCDDEALLKCLILMTNDNYLGLEDVPTDTLYTMSQKTIELLVRQLKNEGDIEAGDQIPLLLCLYFNIIKYLKIPDEHKEACEKFFNESISPLLNKEFVHEWSDSPETSQMFFIIAVLYSDILGVKIPLKQKEIIQADFRYYRIPGLKSVDEHSPYMKYRKALSLLE</sequence>
<feature type="region of interest" description="Disordered" evidence="1">
    <location>
        <begin position="26"/>
        <end position="58"/>
    </location>
</feature>
<dbReference type="OrthoDB" id="4069585at2759"/>
<reference key="2">
    <citation type="submission" date="2011-08" db="EMBL/GenBank/DDBJ databases">
        <title>Genome sequence of Naumovozyma castellii.</title>
        <authorList>
            <person name="Gordon J.L."/>
            <person name="Armisen D."/>
            <person name="Proux-Wera E."/>
            <person name="OhEigeartaigh S.S."/>
            <person name="Byrne K.P."/>
            <person name="Wolfe K.H."/>
        </authorList>
    </citation>
    <scope>NUCLEOTIDE SEQUENCE</scope>
    <source>
        <strain>Type strain:CBS 4309</strain>
    </source>
</reference>
<dbReference type="GeneID" id="96901072"/>
<feature type="domain" description="Rad61 Wapl" evidence="2">
    <location>
        <begin position="236"/>
        <end position="537"/>
    </location>
</feature>
<dbReference type="OMA" id="ATHHYND"/>
<evidence type="ECO:0000313" key="3">
    <source>
        <dbReference type="EMBL" id="CCC67593.1"/>
    </source>
</evidence>
<protein>
    <recommendedName>
        <fullName evidence="2">Rad61 Wapl domain-containing protein</fullName>
    </recommendedName>
</protein>
<dbReference type="FunCoup" id="G0V7Z5">
    <property type="interactions" value="23"/>
</dbReference>
<dbReference type="AlphaFoldDB" id="G0V7Z5"/>
<dbReference type="Gene3D" id="1.25.10.60">
    <property type="entry name" value="Rad61, Wapl domain"/>
    <property type="match status" value="1"/>
</dbReference>
<dbReference type="InParanoid" id="G0V7Z5"/>
<dbReference type="eggNOG" id="ENOG502RY5C">
    <property type="taxonomic scope" value="Eukaryota"/>
</dbReference>
<evidence type="ECO:0000259" key="2">
    <source>
        <dbReference type="Pfam" id="PF16997"/>
    </source>
</evidence>
<name>G0V7Z5_NAUCA</name>
<dbReference type="STRING" id="1064592.G0V7Z5"/>